<evidence type="ECO:0000313" key="2">
    <source>
        <dbReference type="EMBL" id="KAK7459476.1"/>
    </source>
</evidence>
<gene>
    <name evidence="2" type="primary">DRS2_2</name>
    <name evidence="2" type="ORF">VKT23_009459</name>
</gene>
<sequence>MVPLEQLSKYANLFFLFTACIQQIPNVSPTNQYTNIAPLSAVLLASFKEVQEDMKSGKIFELEMLFGYRMTISSQPIGYC</sequence>
<dbReference type="EMBL" id="JBANRG010000016">
    <property type="protein sequence ID" value="KAK7459476.1"/>
    <property type="molecule type" value="Genomic_DNA"/>
</dbReference>
<evidence type="ECO:0000259" key="1">
    <source>
        <dbReference type="Pfam" id="PF16209"/>
    </source>
</evidence>
<accession>A0ABR1JG77</accession>
<dbReference type="Pfam" id="PF16209">
    <property type="entry name" value="PhoLip_ATPase_N"/>
    <property type="match status" value="1"/>
</dbReference>
<dbReference type="InterPro" id="IPR032631">
    <property type="entry name" value="P-type_ATPase_N"/>
</dbReference>
<proteinExistence type="predicted"/>
<dbReference type="Proteomes" id="UP001498398">
    <property type="component" value="Unassembled WGS sequence"/>
</dbReference>
<name>A0ABR1JG77_9AGAR</name>
<protein>
    <submittedName>
        <fullName evidence="2">Aminophospholipid translocase</fullName>
    </submittedName>
</protein>
<keyword evidence="3" id="KW-1185">Reference proteome</keyword>
<reference evidence="2 3" key="1">
    <citation type="submission" date="2024-01" db="EMBL/GenBank/DDBJ databases">
        <title>A draft genome for the cacao thread blight pathogen Marasmiellus scandens.</title>
        <authorList>
            <person name="Baruah I.K."/>
            <person name="Leung J."/>
            <person name="Bukari Y."/>
            <person name="Amoako-Attah I."/>
            <person name="Meinhardt L.W."/>
            <person name="Bailey B.A."/>
            <person name="Cohen S.P."/>
        </authorList>
    </citation>
    <scope>NUCLEOTIDE SEQUENCE [LARGE SCALE GENOMIC DNA]</scope>
    <source>
        <strain evidence="2 3">GH-19</strain>
    </source>
</reference>
<comment type="caution">
    <text evidence="2">The sequence shown here is derived from an EMBL/GenBank/DDBJ whole genome shotgun (WGS) entry which is preliminary data.</text>
</comment>
<feature type="domain" description="P-type ATPase N-terminal" evidence="1">
    <location>
        <begin position="4"/>
        <end position="36"/>
    </location>
</feature>
<organism evidence="2 3">
    <name type="scientific">Marasmiellus scandens</name>
    <dbReference type="NCBI Taxonomy" id="2682957"/>
    <lineage>
        <taxon>Eukaryota</taxon>
        <taxon>Fungi</taxon>
        <taxon>Dikarya</taxon>
        <taxon>Basidiomycota</taxon>
        <taxon>Agaricomycotina</taxon>
        <taxon>Agaricomycetes</taxon>
        <taxon>Agaricomycetidae</taxon>
        <taxon>Agaricales</taxon>
        <taxon>Marasmiineae</taxon>
        <taxon>Omphalotaceae</taxon>
        <taxon>Marasmiellus</taxon>
    </lineage>
</organism>
<evidence type="ECO:0000313" key="3">
    <source>
        <dbReference type="Proteomes" id="UP001498398"/>
    </source>
</evidence>